<dbReference type="EMBL" id="NBNE01001382">
    <property type="protein sequence ID" value="OWZ14250.1"/>
    <property type="molecule type" value="Genomic_DNA"/>
</dbReference>
<dbReference type="AlphaFoldDB" id="A0A225WBP2"/>
<dbReference type="Proteomes" id="UP000198211">
    <property type="component" value="Unassembled WGS sequence"/>
</dbReference>
<evidence type="ECO:0000313" key="2">
    <source>
        <dbReference type="Proteomes" id="UP000198211"/>
    </source>
</evidence>
<accession>A0A225WBP2</accession>
<evidence type="ECO:0000313" key="1">
    <source>
        <dbReference type="EMBL" id="OWZ14250.1"/>
    </source>
</evidence>
<keyword evidence="2" id="KW-1185">Reference proteome</keyword>
<proteinExistence type="predicted"/>
<protein>
    <submittedName>
        <fullName evidence="1">Uncharacterized protein</fullName>
    </submittedName>
</protein>
<reference evidence="2" key="1">
    <citation type="submission" date="2017-03" db="EMBL/GenBank/DDBJ databases">
        <title>Phytopthora megakarya and P. palmivora, two closely related causual agents of cacao black pod achieved similar genome size and gene model numbers by different mechanisms.</title>
        <authorList>
            <person name="Ali S."/>
            <person name="Shao J."/>
            <person name="Larry D.J."/>
            <person name="Kronmiller B."/>
            <person name="Shen D."/>
            <person name="Strem M.D."/>
            <person name="Melnick R.L."/>
            <person name="Guiltinan M.J."/>
            <person name="Tyler B.M."/>
            <person name="Meinhardt L.W."/>
            <person name="Bailey B.A."/>
        </authorList>
    </citation>
    <scope>NUCLEOTIDE SEQUENCE [LARGE SCALE GENOMIC DNA]</scope>
    <source>
        <strain evidence="2">zdho120</strain>
    </source>
</reference>
<sequence>MKRKFNAIKNTRKTTGYPSYPVDVAKQSVCIASDPAISWRLDKLKSTMPHAAYLFVRDQKKLYCHGCVRFLLGTLKQPTQRQ</sequence>
<name>A0A225WBP2_9STRA</name>
<organism evidence="1 2">
    <name type="scientific">Phytophthora megakarya</name>
    <dbReference type="NCBI Taxonomy" id="4795"/>
    <lineage>
        <taxon>Eukaryota</taxon>
        <taxon>Sar</taxon>
        <taxon>Stramenopiles</taxon>
        <taxon>Oomycota</taxon>
        <taxon>Peronosporomycetes</taxon>
        <taxon>Peronosporales</taxon>
        <taxon>Peronosporaceae</taxon>
        <taxon>Phytophthora</taxon>
    </lineage>
</organism>
<gene>
    <name evidence="1" type="ORF">PHMEG_00012304</name>
</gene>
<comment type="caution">
    <text evidence="1">The sequence shown here is derived from an EMBL/GenBank/DDBJ whole genome shotgun (WGS) entry which is preliminary data.</text>
</comment>